<dbReference type="SUPFAM" id="SSF54236">
    <property type="entry name" value="Ubiquitin-like"/>
    <property type="match status" value="1"/>
</dbReference>
<keyword evidence="1" id="KW-0812">Transmembrane</keyword>
<organism evidence="2 3">
    <name type="scientific">Lachancea fermentati</name>
    <name type="common">Zygosaccharomyces fermentati</name>
    <dbReference type="NCBI Taxonomy" id="4955"/>
    <lineage>
        <taxon>Eukaryota</taxon>
        <taxon>Fungi</taxon>
        <taxon>Dikarya</taxon>
        <taxon>Ascomycota</taxon>
        <taxon>Saccharomycotina</taxon>
        <taxon>Saccharomycetes</taxon>
        <taxon>Saccharomycetales</taxon>
        <taxon>Saccharomycetaceae</taxon>
        <taxon>Lachancea</taxon>
    </lineage>
</organism>
<dbReference type="Proteomes" id="UP000190831">
    <property type="component" value="Chromosome F"/>
</dbReference>
<sequence length="802" mass="91494">MRYLASSAINFSIWSSDPQLIGTNVFVRAPPKATVARLLQYIHCELHQRGVNSLGGPQEYELFYRAGPLDLALSLQDIEPQYSGVVRLRLEKRASNSGPAINLEYDGESELTLTKVEFQMNILSMDKIMSHLESNVSLSCSLSKLKRTAIHILNDYENSNPKNICSVKNHTVEDLAGFDIVGRLHPMFLALDDAHNDLRLCDLLGFDFAPDKSSYCSVMFKVRHDQGFEDGIRIEFVSDSKLSINHMMVTPETTVEQVKEFICSVYGHALRLTPLDVKLIYKGQLLHDKNYAGRSSKVLEYISESRGAKVHVQINQEYTEPGPGFWSELFNSPDRFSFMNGRSSSSEAPSISQDTAAIPEPAMLQRENNLSQRSEQHIDCDHQFVTDSGSAIERTGLKYEKILVSGQEFFVPTHKFERTQHYIEVMGHQIAVSIDDYVIAQGSMILSPHVIRQIESITGRQIMKFDLKPSTPMPTPTVQDHTINNVVLEENQRITRIKLWIETIMKTIYLMLRNSVLLFIIFLQVANFVPTYYTLIGIVFILIRALWCTTEIWDLWRELLSHGQVERLTTGEIASLERTLDNHLTKRFFSRFAGSLAVRDALMVRLQNDATLRSALATEYRLDSAESLNIFVPQLLESCTGTQFDEVPITSLKLLFDPLITEVASQLHDISGLSDAALEFLTQLRRHAYQISNLPWHRNAMRWFRIHRPWHFVIDFYNGGLMRHLVTDPRRDNIVVATLKHILLFFFLFWPKFQVQFEDIIAERATEQSSASLEQNDLPQVVEEVLPQPVGEIATGAEIRPN</sequence>
<dbReference type="AlphaFoldDB" id="A0A1G4MFT0"/>
<reference evidence="3" key="1">
    <citation type="submission" date="2016-03" db="EMBL/GenBank/DDBJ databases">
        <authorList>
            <person name="Devillers H."/>
        </authorList>
    </citation>
    <scope>NUCLEOTIDE SEQUENCE [LARGE SCALE GENOMIC DNA]</scope>
</reference>
<feature type="transmembrane region" description="Helical" evidence="1">
    <location>
        <begin position="733"/>
        <end position="750"/>
    </location>
</feature>
<keyword evidence="1" id="KW-0472">Membrane</keyword>
<keyword evidence="3" id="KW-1185">Reference proteome</keyword>
<keyword evidence="1" id="KW-1133">Transmembrane helix</keyword>
<evidence type="ECO:0000313" key="3">
    <source>
        <dbReference type="Proteomes" id="UP000190831"/>
    </source>
</evidence>
<dbReference type="Gene3D" id="3.10.20.90">
    <property type="entry name" value="Phosphatidylinositol 3-kinase Catalytic Subunit, Chain A, domain 1"/>
    <property type="match status" value="1"/>
</dbReference>
<dbReference type="OMA" id="VQINQEY"/>
<evidence type="ECO:0000313" key="2">
    <source>
        <dbReference type="EMBL" id="SCW02774.1"/>
    </source>
</evidence>
<evidence type="ECO:0000256" key="1">
    <source>
        <dbReference type="SAM" id="Phobius"/>
    </source>
</evidence>
<dbReference type="STRING" id="4955.A0A1G4MFT0"/>
<proteinExistence type="predicted"/>
<dbReference type="OrthoDB" id="4066580at2759"/>
<protein>
    <submittedName>
        <fullName evidence="2">LAFE_0F13982g1_1</fullName>
    </submittedName>
</protein>
<dbReference type="EMBL" id="LT598490">
    <property type="protein sequence ID" value="SCW02774.1"/>
    <property type="molecule type" value="Genomic_DNA"/>
</dbReference>
<gene>
    <name evidence="2" type="ORF">LAFE_0F13982G</name>
</gene>
<accession>A0A1G4MFT0</accession>
<name>A0A1G4MFT0_LACFM</name>
<dbReference type="InterPro" id="IPR029071">
    <property type="entry name" value="Ubiquitin-like_domsf"/>
</dbReference>